<gene>
    <name evidence="3" type="ORF">MNB_SUP05-SYMBIONT-5-1093</name>
</gene>
<dbReference type="AlphaFoldDB" id="A0A1W1E4K6"/>
<reference evidence="3" key="1">
    <citation type="submission" date="2016-10" db="EMBL/GenBank/DDBJ databases">
        <authorList>
            <person name="de Groot N.N."/>
        </authorList>
    </citation>
    <scope>NUCLEOTIDE SEQUENCE</scope>
</reference>
<keyword evidence="1" id="KW-0051">Antiviral defense</keyword>
<dbReference type="PANTHER" id="PTHR36700">
    <property type="entry name" value="CRISPR SYSTEM CMR SUBUNIT CMR4"/>
    <property type="match status" value="1"/>
</dbReference>
<dbReference type="PANTHER" id="PTHR36700:SF1">
    <property type="entry name" value="CRISPR SYSTEM CMR SUBUNIT CMR4"/>
    <property type="match status" value="1"/>
</dbReference>
<protein>
    <submittedName>
        <fullName evidence="3">CRISPR-associated RAMP Cmr4</fullName>
    </submittedName>
</protein>
<evidence type="ECO:0000313" key="3">
    <source>
        <dbReference type="EMBL" id="SFV88894.1"/>
    </source>
</evidence>
<dbReference type="GO" id="GO:0051607">
    <property type="term" value="P:defense response to virus"/>
    <property type="evidence" value="ECO:0007669"/>
    <property type="project" value="UniProtKB-KW"/>
</dbReference>
<name>A0A1W1E4K6_9ZZZZ</name>
<dbReference type="EMBL" id="FPHZ01000188">
    <property type="protein sequence ID" value="SFV88894.1"/>
    <property type="molecule type" value="Genomic_DNA"/>
</dbReference>
<sequence length="288" mass="31802">MNQKNTLLGLMSQTSIHAGTGQNTGVIDLPIQREGHNGWPCVFGSAVKGALRVMAEQQNNDNITPIFGSAMNDNNPHSGALLVSDARIILFPVRSLTSQFKWVTCPAVLNRLKKDMVRFEQGEVEIDVLGDIDDDQAISPQESSDIFLEEYRFKPKQESLKKTIALLAKFVKDENFSQNLEKQLLIVNNDNFTFLVQHATPVNAHIAIDSETKTTIGGALWYEETLPAETLLYIGLSATNSRDDSNMTAENILTGITEAFNDKPWLQMGGNETVGMGWCAVNDVSKEV</sequence>
<proteinExistence type="predicted"/>
<organism evidence="3">
    <name type="scientific">hydrothermal vent metagenome</name>
    <dbReference type="NCBI Taxonomy" id="652676"/>
    <lineage>
        <taxon>unclassified sequences</taxon>
        <taxon>metagenomes</taxon>
        <taxon>ecological metagenomes</taxon>
    </lineage>
</organism>
<evidence type="ECO:0000256" key="1">
    <source>
        <dbReference type="ARBA" id="ARBA00023118"/>
    </source>
</evidence>
<dbReference type="Pfam" id="PF03787">
    <property type="entry name" value="RAMPs"/>
    <property type="match status" value="1"/>
</dbReference>
<dbReference type="InterPro" id="IPR005537">
    <property type="entry name" value="RAMP_III_fam"/>
</dbReference>
<dbReference type="NCBIfam" id="TIGR02580">
    <property type="entry name" value="cas_RAMP_Cmr4"/>
    <property type="match status" value="1"/>
</dbReference>
<feature type="domain" description="CRISPR type III-associated protein" evidence="2">
    <location>
        <begin position="14"/>
        <end position="279"/>
    </location>
</feature>
<dbReference type="InterPro" id="IPR013410">
    <property type="entry name" value="CRISPR-assoc_RAMP_Cmr4"/>
</dbReference>
<accession>A0A1W1E4K6</accession>
<evidence type="ECO:0000259" key="2">
    <source>
        <dbReference type="Pfam" id="PF03787"/>
    </source>
</evidence>